<protein>
    <recommendedName>
        <fullName evidence="5">Pre-rRNA-processing protein TSR2</fullName>
    </recommendedName>
</protein>
<dbReference type="AlphaFoldDB" id="A0A834HC98"/>
<keyword evidence="4" id="KW-1185">Reference proteome</keyword>
<name>A0A834HC98_RHOSS</name>
<keyword evidence="2" id="KW-0698">rRNA processing</keyword>
<dbReference type="InterPro" id="IPR019398">
    <property type="entry name" value="Pre-rRNA_process_TSR2"/>
</dbReference>
<dbReference type="OrthoDB" id="263560at2759"/>
<accession>A0A834HC98</accession>
<proteinExistence type="inferred from homology"/>
<reference evidence="3" key="1">
    <citation type="submission" date="2019-11" db="EMBL/GenBank/DDBJ databases">
        <authorList>
            <person name="Liu Y."/>
            <person name="Hou J."/>
            <person name="Li T.-Q."/>
            <person name="Guan C.-H."/>
            <person name="Wu X."/>
            <person name="Wu H.-Z."/>
            <person name="Ling F."/>
            <person name="Zhang R."/>
            <person name="Shi X.-G."/>
            <person name="Ren J.-P."/>
            <person name="Chen E.-F."/>
            <person name="Sun J.-M."/>
        </authorList>
    </citation>
    <scope>NUCLEOTIDE SEQUENCE</scope>
    <source>
        <strain evidence="3">Adult_tree_wgs_1</strain>
        <tissue evidence="3">Leaves</tissue>
    </source>
</reference>
<evidence type="ECO:0000313" key="3">
    <source>
        <dbReference type="EMBL" id="KAF7150527.1"/>
    </source>
</evidence>
<organism evidence="3 4">
    <name type="scientific">Rhododendron simsii</name>
    <name type="common">Sims's rhododendron</name>
    <dbReference type="NCBI Taxonomy" id="118357"/>
    <lineage>
        <taxon>Eukaryota</taxon>
        <taxon>Viridiplantae</taxon>
        <taxon>Streptophyta</taxon>
        <taxon>Embryophyta</taxon>
        <taxon>Tracheophyta</taxon>
        <taxon>Spermatophyta</taxon>
        <taxon>Magnoliopsida</taxon>
        <taxon>eudicotyledons</taxon>
        <taxon>Gunneridae</taxon>
        <taxon>Pentapetalae</taxon>
        <taxon>asterids</taxon>
        <taxon>Ericales</taxon>
        <taxon>Ericaceae</taxon>
        <taxon>Ericoideae</taxon>
        <taxon>Rhodoreae</taxon>
        <taxon>Rhododendron</taxon>
    </lineage>
</organism>
<dbReference type="Pfam" id="PF10273">
    <property type="entry name" value="WGG"/>
    <property type="match status" value="1"/>
</dbReference>
<comment type="caution">
    <text evidence="3">The sequence shown here is derived from an EMBL/GenBank/DDBJ whole genome shotgun (WGS) entry which is preliminary data.</text>
</comment>
<evidence type="ECO:0000256" key="2">
    <source>
        <dbReference type="ARBA" id="ARBA00022552"/>
    </source>
</evidence>
<evidence type="ECO:0000313" key="4">
    <source>
        <dbReference type="Proteomes" id="UP000626092"/>
    </source>
</evidence>
<dbReference type="PANTHER" id="PTHR21250">
    <property type="entry name" value="PRE-RRNA-PROCESSING PROTEIN TSR2 HOMOLOG"/>
    <property type="match status" value="1"/>
</dbReference>
<dbReference type="EMBL" id="WJXA01000002">
    <property type="protein sequence ID" value="KAF7150527.1"/>
    <property type="molecule type" value="Genomic_DNA"/>
</dbReference>
<gene>
    <name evidence="3" type="ORF">RHSIM_Rhsim02G0021700</name>
</gene>
<evidence type="ECO:0008006" key="5">
    <source>
        <dbReference type="Google" id="ProtNLM"/>
    </source>
</evidence>
<dbReference type="Proteomes" id="UP000626092">
    <property type="component" value="Unassembled WGS sequence"/>
</dbReference>
<dbReference type="GO" id="GO:0006364">
    <property type="term" value="P:rRNA processing"/>
    <property type="evidence" value="ECO:0007669"/>
    <property type="project" value="UniProtKB-KW"/>
</dbReference>
<comment type="similarity">
    <text evidence="1">Belongs to the TSR2 family.</text>
</comment>
<evidence type="ECO:0000256" key="1">
    <source>
        <dbReference type="ARBA" id="ARBA00006524"/>
    </source>
</evidence>
<sequence length="116" mass="13233">MESSVKPKADSLLLEGIAMVLSRWNMLQMAIQNQWGGRDSLLKSKQLASDILSWFSQSKEQPYVGDWRICCIKPCYFLSTQTMKMAALRKYVFFKCSQNHLIKIISKSSTSASSEE</sequence>